<feature type="region of interest" description="Disordered" evidence="1">
    <location>
        <begin position="439"/>
        <end position="711"/>
    </location>
</feature>
<organism evidence="2 3">
    <name type="scientific">Platanthera guangdongensis</name>
    <dbReference type="NCBI Taxonomy" id="2320717"/>
    <lineage>
        <taxon>Eukaryota</taxon>
        <taxon>Viridiplantae</taxon>
        <taxon>Streptophyta</taxon>
        <taxon>Embryophyta</taxon>
        <taxon>Tracheophyta</taxon>
        <taxon>Spermatophyta</taxon>
        <taxon>Magnoliopsida</taxon>
        <taxon>Liliopsida</taxon>
        <taxon>Asparagales</taxon>
        <taxon>Orchidaceae</taxon>
        <taxon>Orchidoideae</taxon>
        <taxon>Orchideae</taxon>
        <taxon>Orchidinae</taxon>
        <taxon>Platanthera</taxon>
    </lineage>
</organism>
<name>A0ABR2MDY6_9ASPA</name>
<comment type="caution">
    <text evidence="2">The sequence shown here is derived from an EMBL/GenBank/DDBJ whole genome shotgun (WGS) entry which is preliminary data.</text>
</comment>
<feature type="compositionally biased region" description="Low complexity" evidence="1">
    <location>
        <begin position="439"/>
        <end position="449"/>
    </location>
</feature>
<feature type="compositionally biased region" description="Basic and acidic residues" evidence="1">
    <location>
        <begin position="647"/>
        <end position="661"/>
    </location>
</feature>
<feature type="compositionally biased region" description="Polar residues" evidence="1">
    <location>
        <begin position="635"/>
        <end position="646"/>
    </location>
</feature>
<feature type="region of interest" description="Disordered" evidence="1">
    <location>
        <begin position="736"/>
        <end position="771"/>
    </location>
</feature>
<reference evidence="2 3" key="1">
    <citation type="journal article" date="2022" name="Nat. Plants">
        <title>Genomes of leafy and leafless Platanthera orchids illuminate the evolution of mycoheterotrophy.</title>
        <authorList>
            <person name="Li M.H."/>
            <person name="Liu K.W."/>
            <person name="Li Z."/>
            <person name="Lu H.C."/>
            <person name="Ye Q.L."/>
            <person name="Zhang D."/>
            <person name="Wang J.Y."/>
            <person name="Li Y.F."/>
            <person name="Zhong Z.M."/>
            <person name="Liu X."/>
            <person name="Yu X."/>
            <person name="Liu D.K."/>
            <person name="Tu X.D."/>
            <person name="Liu B."/>
            <person name="Hao Y."/>
            <person name="Liao X.Y."/>
            <person name="Jiang Y.T."/>
            <person name="Sun W.H."/>
            <person name="Chen J."/>
            <person name="Chen Y.Q."/>
            <person name="Ai Y."/>
            <person name="Zhai J.W."/>
            <person name="Wu S.S."/>
            <person name="Zhou Z."/>
            <person name="Hsiao Y.Y."/>
            <person name="Wu W.L."/>
            <person name="Chen Y.Y."/>
            <person name="Lin Y.F."/>
            <person name="Hsu J.L."/>
            <person name="Li C.Y."/>
            <person name="Wang Z.W."/>
            <person name="Zhao X."/>
            <person name="Zhong W.Y."/>
            <person name="Ma X.K."/>
            <person name="Ma L."/>
            <person name="Huang J."/>
            <person name="Chen G.Z."/>
            <person name="Huang M.Z."/>
            <person name="Huang L."/>
            <person name="Peng D.H."/>
            <person name="Luo Y.B."/>
            <person name="Zou S.Q."/>
            <person name="Chen S.P."/>
            <person name="Lan S."/>
            <person name="Tsai W.C."/>
            <person name="Van de Peer Y."/>
            <person name="Liu Z.J."/>
        </authorList>
    </citation>
    <scope>NUCLEOTIDE SEQUENCE [LARGE SCALE GENOMIC DNA]</scope>
    <source>
        <strain evidence="2">Lor288</strain>
    </source>
</reference>
<feature type="compositionally biased region" description="Basic and acidic residues" evidence="1">
    <location>
        <begin position="490"/>
        <end position="502"/>
    </location>
</feature>
<feature type="compositionally biased region" description="Polar residues" evidence="1">
    <location>
        <begin position="691"/>
        <end position="706"/>
    </location>
</feature>
<protein>
    <submittedName>
        <fullName evidence="2">Protein MODIFIER OF SNC1 1</fullName>
    </submittedName>
</protein>
<evidence type="ECO:0000313" key="2">
    <source>
        <dbReference type="EMBL" id="KAK8962335.1"/>
    </source>
</evidence>
<proteinExistence type="predicted"/>
<dbReference type="PANTHER" id="PTHR34805:SF1">
    <property type="entry name" value="PROTEIN MODIFIER OF SNC1 1"/>
    <property type="match status" value="1"/>
</dbReference>
<dbReference type="EMBL" id="JBBWWR010000008">
    <property type="protein sequence ID" value="KAK8962335.1"/>
    <property type="molecule type" value="Genomic_DNA"/>
</dbReference>
<evidence type="ECO:0000313" key="3">
    <source>
        <dbReference type="Proteomes" id="UP001412067"/>
    </source>
</evidence>
<keyword evidence="3" id="KW-1185">Reference proteome</keyword>
<gene>
    <name evidence="2" type="primary">MOS1</name>
    <name evidence="2" type="ORF">KSP40_PGU017197</name>
</gene>
<sequence length="771" mass="84762">MAANSQEKQQANFQGTKANPTIQHANYSNQHAKLKELARQRAIELQKKELERTAEQKAKALVKLDELNRRTSATSANSKQNSGRSQPPSKDILNKHDTNSGKDAKSSLVINETPHEVCSFDSLAKSRANDGSITKIGDPGSAIQASLSEGRQSRPLDQEITPENITERTTSDLQDCGVSRRKQAGYRRRRNITDERKTNSDSSGNTENIGNFNSENSTFQSGNKNNGDAMSKNKLSETQPTPSSIHVEKASEKYDVDHNEIITPAKLDHNVDHNEIITPAKLVESVPVPEKISDETIGGPVSIQVTKMTSERACNNWKPHSHRKTTRNLQSDKAIAKYQGSETVVWAPVKPVNKNGPSEEAHKCGTSEIKSLPDAKNRQDTHNGAKARRAEMERYVPKPIAKELSLQGDFQHSSPPFARAINTANKPVPASSNVATSMVSKTVVTSTNTEDTKQNRQGKTRASWRQRNFVESPFHEQGAVEGSPSLESSKCVEKATDREPSKTSDLLAEGDETTTNSLSTSKNHGVNRQRRQQYKEPSVDRLPDKREMHSLGPAESGERNLSRNDNPSAGSGQIRSHWQPKSQVQPQPNQHDYKGNGQRAGEKSLPSEAIEKNLKDDDSTGHANKNKVDDIKYRSSYSETKATTNDRATKQCLKDENESINRDFSAVTEAASANASSYQDHPGMPRRGQNHSHFAGSQKTRPTSGSAKVDRQFEYQKTGYSVGGETLEAQGVSSGARYGIQGRNQSRRGGHFYGPRRGPAVRTGGAYDIGG</sequence>
<feature type="compositionally biased region" description="Basic and acidic residues" evidence="1">
    <location>
        <begin position="92"/>
        <end position="105"/>
    </location>
</feature>
<feature type="compositionally biased region" description="Polar residues" evidence="1">
    <location>
        <begin position="513"/>
        <end position="524"/>
    </location>
</feature>
<feature type="compositionally biased region" description="Basic residues" evidence="1">
    <location>
        <begin position="180"/>
        <end position="190"/>
    </location>
</feature>
<feature type="region of interest" description="Disordered" evidence="1">
    <location>
        <begin position="61"/>
        <end position="111"/>
    </location>
</feature>
<feature type="compositionally biased region" description="Basic and acidic residues" evidence="1">
    <location>
        <begin position="609"/>
        <end position="633"/>
    </location>
</feature>
<feature type="compositionally biased region" description="Polar residues" evidence="1">
    <location>
        <begin position="200"/>
        <end position="228"/>
    </location>
</feature>
<feature type="region of interest" description="Disordered" evidence="1">
    <location>
        <begin position="1"/>
        <end position="33"/>
    </location>
</feature>
<feature type="compositionally biased region" description="Polar residues" evidence="1">
    <location>
        <begin position="563"/>
        <end position="590"/>
    </location>
</feature>
<feature type="compositionally biased region" description="Polar residues" evidence="1">
    <location>
        <begin position="70"/>
        <end position="88"/>
    </location>
</feature>
<feature type="compositionally biased region" description="Basic and acidic residues" evidence="1">
    <location>
        <begin position="533"/>
        <end position="549"/>
    </location>
</feature>
<evidence type="ECO:0000256" key="1">
    <source>
        <dbReference type="SAM" id="MobiDB-lite"/>
    </source>
</evidence>
<accession>A0ABR2MDY6</accession>
<dbReference type="Proteomes" id="UP001412067">
    <property type="component" value="Unassembled WGS sequence"/>
</dbReference>
<dbReference type="PANTHER" id="PTHR34805">
    <property type="entry name" value="PROTEIN MODIFIER OF SNC1 1"/>
    <property type="match status" value="1"/>
</dbReference>
<feature type="compositionally biased region" description="Polar residues" evidence="1">
    <location>
        <begin position="1"/>
        <end position="31"/>
    </location>
</feature>
<dbReference type="InterPro" id="IPR038808">
    <property type="entry name" value="MOS1-like"/>
</dbReference>
<feature type="region of interest" description="Disordered" evidence="1">
    <location>
        <begin position="180"/>
        <end position="252"/>
    </location>
</feature>